<feature type="transmembrane region" description="Helical" evidence="11">
    <location>
        <begin position="242"/>
        <end position="263"/>
    </location>
</feature>
<dbReference type="Pfam" id="PF00654">
    <property type="entry name" value="Voltage_CLC"/>
    <property type="match status" value="1"/>
</dbReference>
<evidence type="ECO:0000256" key="4">
    <source>
        <dbReference type="ARBA" id="ARBA00022989"/>
    </source>
</evidence>
<keyword evidence="9" id="KW-0407">Ion channel</keyword>
<keyword evidence="5" id="KW-0406">Ion transport</keyword>
<dbReference type="InterPro" id="IPR046342">
    <property type="entry name" value="CBS_dom_sf"/>
</dbReference>
<dbReference type="PANTHER" id="PTHR43427">
    <property type="entry name" value="CHLORIDE CHANNEL PROTEIN CLC-E"/>
    <property type="match status" value="1"/>
</dbReference>
<evidence type="ECO:0000313" key="13">
    <source>
        <dbReference type="EMBL" id="MDP9900536.1"/>
    </source>
</evidence>
<reference evidence="13 14" key="1">
    <citation type="submission" date="2023-07" db="EMBL/GenBank/DDBJ databases">
        <title>Sorghum-associated microbial communities from plants grown in Nebraska, USA.</title>
        <authorList>
            <person name="Schachtman D."/>
        </authorList>
    </citation>
    <scope>NUCLEOTIDE SEQUENCE [LARGE SCALE GENOMIC DNA]</scope>
    <source>
        <strain evidence="13 14">DS1607</strain>
    </source>
</reference>
<evidence type="ECO:0000256" key="9">
    <source>
        <dbReference type="ARBA" id="ARBA00023303"/>
    </source>
</evidence>
<keyword evidence="3 11" id="KW-0812">Transmembrane</keyword>
<gene>
    <name evidence="13" type="ORF">J2W36_002802</name>
</gene>
<dbReference type="InterPro" id="IPR000644">
    <property type="entry name" value="CBS_dom"/>
</dbReference>
<evidence type="ECO:0000256" key="3">
    <source>
        <dbReference type="ARBA" id="ARBA00022692"/>
    </source>
</evidence>
<dbReference type="Pfam" id="PF00571">
    <property type="entry name" value="CBS"/>
    <property type="match status" value="1"/>
</dbReference>
<dbReference type="InterPro" id="IPR050368">
    <property type="entry name" value="ClC-type_chloride_channel"/>
</dbReference>
<feature type="transmembrane region" description="Helical" evidence="11">
    <location>
        <begin position="346"/>
        <end position="366"/>
    </location>
</feature>
<feature type="domain" description="CBS" evidence="12">
    <location>
        <begin position="520"/>
        <end position="577"/>
    </location>
</feature>
<evidence type="ECO:0000256" key="1">
    <source>
        <dbReference type="ARBA" id="ARBA00004141"/>
    </source>
</evidence>
<evidence type="ECO:0000313" key="14">
    <source>
        <dbReference type="Proteomes" id="UP001226867"/>
    </source>
</evidence>
<comment type="subcellular location">
    <subcellularLocation>
        <location evidence="1">Membrane</location>
        <topology evidence="1">Multi-pass membrane protein</topology>
    </subcellularLocation>
</comment>
<protein>
    <submittedName>
        <fullName evidence="13">CIC family chloride channel protein</fullName>
    </submittedName>
</protein>
<dbReference type="PROSITE" id="PS51371">
    <property type="entry name" value="CBS"/>
    <property type="match status" value="1"/>
</dbReference>
<dbReference type="InterPro" id="IPR001807">
    <property type="entry name" value="ClC"/>
</dbReference>
<dbReference type="Gene3D" id="1.10.3080.10">
    <property type="entry name" value="Clc chloride channel"/>
    <property type="match status" value="1"/>
</dbReference>
<keyword evidence="8" id="KW-0868">Chloride</keyword>
<keyword evidence="7" id="KW-0869">Chloride channel</keyword>
<evidence type="ECO:0000256" key="8">
    <source>
        <dbReference type="ARBA" id="ARBA00023214"/>
    </source>
</evidence>
<dbReference type="InterPro" id="IPR014743">
    <property type="entry name" value="Cl-channel_core"/>
</dbReference>
<accession>A0ABT9S860</accession>
<dbReference type="CDD" id="cd00400">
    <property type="entry name" value="Voltage_gated_ClC"/>
    <property type="match status" value="1"/>
</dbReference>
<dbReference type="CDD" id="cd02205">
    <property type="entry name" value="CBS_pair_SF"/>
    <property type="match status" value="1"/>
</dbReference>
<name>A0ABT9S860_9BURK</name>
<dbReference type="PANTHER" id="PTHR43427:SF6">
    <property type="entry name" value="CHLORIDE CHANNEL PROTEIN CLC-E"/>
    <property type="match status" value="1"/>
</dbReference>
<keyword evidence="14" id="KW-1185">Reference proteome</keyword>
<sequence>MTLRIPRLLTARTALQKWFRIAEWQSTLLWAIVAGVVGALATELFRLALHLVHATLFGPGDGLVALARSLPPWERVLIPTCGGLIAGLLLLLARRATVQKATSDYMEAIVLGDGRIPLAQTLIRSASSLVSIASGGSIGREGSMVQLSALGTSLLGRWFKFPGERLRLLVGCGAAAGLTAAYNAPIAGAFFVAEIVLGSIAMESVGPIIVAAVVANIVMRALPGYQPVYEMPPFPAVAGAEVLLFALLGVLLGGAAALFLRGLAASRKAFARLPVALPWRLALGGLVVGVISVPMPEVWGNGYSVVSSVLHSPWSWGLMMGLLAAKALATFATAGSGAVGGVFTPALFFGCMIGALFGTGVHAVFPDASAQPFAYAIVGMGAFLAGATQAPLMAILMIFEMTLSYQVMLPLMAASVVTYFVARSANAGSMYDITLMRRRQQNERLRLRTLSVRDLIEPAQTVVLPDAGLAEMGKLFLQFPVKYLYVVDEAGVYLGVVPLKALTAAGGTAGLSERQAVDLMAQDISPITADMDLGQALQRFMEHRGERLPVIENQARPVLIGVVAKSRLLATYVQLSE</sequence>
<evidence type="ECO:0000259" key="12">
    <source>
        <dbReference type="PROSITE" id="PS51371"/>
    </source>
</evidence>
<keyword evidence="6 11" id="KW-0472">Membrane</keyword>
<dbReference type="NCBIfam" id="NF002505">
    <property type="entry name" value="PRK01862.1"/>
    <property type="match status" value="1"/>
</dbReference>
<feature type="transmembrane region" description="Helical" evidence="11">
    <location>
        <begin position="205"/>
        <end position="222"/>
    </location>
</feature>
<feature type="transmembrane region" description="Helical" evidence="11">
    <location>
        <begin position="21"/>
        <end position="41"/>
    </location>
</feature>
<dbReference type="EMBL" id="JAUSRO010000008">
    <property type="protein sequence ID" value="MDP9900536.1"/>
    <property type="molecule type" value="Genomic_DNA"/>
</dbReference>
<dbReference type="Gene3D" id="3.10.580.10">
    <property type="entry name" value="CBS-domain"/>
    <property type="match status" value="1"/>
</dbReference>
<feature type="transmembrane region" description="Helical" evidence="11">
    <location>
        <begin position="372"/>
        <end position="396"/>
    </location>
</feature>
<feature type="transmembrane region" description="Helical" evidence="11">
    <location>
        <begin position="314"/>
        <end position="334"/>
    </location>
</feature>
<keyword evidence="10" id="KW-0129">CBS domain</keyword>
<feature type="transmembrane region" description="Helical" evidence="11">
    <location>
        <begin position="275"/>
        <end position="294"/>
    </location>
</feature>
<evidence type="ECO:0000256" key="10">
    <source>
        <dbReference type="PROSITE-ProRule" id="PRU00703"/>
    </source>
</evidence>
<evidence type="ECO:0000256" key="7">
    <source>
        <dbReference type="ARBA" id="ARBA00023173"/>
    </source>
</evidence>
<evidence type="ECO:0000256" key="5">
    <source>
        <dbReference type="ARBA" id="ARBA00023065"/>
    </source>
</evidence>
<comment type="caution">
    <text evidence="13">The sequence shown here is derived from an EMBL/GenBank/DDBJ whole genome shotgun (WGS) entry which is preliminary data.</text>
</comment>
<dbReference type="SUPFAM" id="SSF81340">
    <property type="entry name" value="Clc chloride channel"/>
    <property type="match status" value="1"/>
</dbReference>
<feature type="transmembrane region" description="Helical" evidence="11">
    <location>
        <begin position="403"/>
        <end position="422"/>
    </location>
</feature>
<evidence type="ECO:0000256" key="2">
    <source>
        <dbReference type="ARBA" id="ARBA00022448"/>
    </source>
</evidence>
<keyword evidence="4 11" id="KW-1133">Transmembrane helix</keyword>
<organism evidence="13 14">
    <name type="scientific">Variovorax ginsengisoli</name>
    <dbReference type="NCBI Taxonomy" id="363844"/>
    <lineage>
        <taxon>Bacteria</taxon>
        <taxon>Pseudomonadati</taxon>
        <taxon>Pseudomonadota</taxon>
        <taxon>Betaproteobacteria</taxon>
        <taxon>Burkholderiales</taxon>
        <taxon>Comamonadaceae</taxon>
        <taxon>Variovorax</taxon>
    </lineage>
</organism>
<evidence type="ECO:0000256" key="6">
    <source>
        <dbReference type="ARBA" id="ARBA00023136"/>
    </source>
</evidence>
<dbReference type="PRINTS" id="PR00762">
    <property type="entry name" value="CLCHANNEL"/>
</dbReference>
<dbReference type="SUPFAM" id="SSF54631">
    <property type="entry name" value="CBS-domain pair"/>
    <property type="match status" value="1"/>
</dbReference>
<proteinExistence type="predicted"/>
<evidence type="ECO:0000256" key="11">
    <source>
        <dbReference type="SAM" id="Phobius"/>
    </source>
</evidence>
<feature type="transmembrane region" description="Helical" evidence="11">
    <location>
        <begin position="76"/>
        <end position="93"/>
    </location>
</feature>
<keyword evidence="2" id="KW-0813">Transport</keyword>
<dbReference type="RefSeq" id="WP_307690345.1">
    <property type="nucleotide sequence ID" value="NZ_JAUSRO010000008.1"/>
</dbReference>
<dbReference type="Proteomes" id="UP001226867">
    <property type="component" value="Unassembled WGS sequence"/>
</dbReference>